<evidence type="ECO:0008006" key="5">
    <source>
        <dbReference type="Google" id="ProtNLM"/>
    </source>
</evidence>
<dbReference type="Proteomes" id="UP000243217">
    <property type="component" value="Unassembled WGS sequence"/>
</dbReference>
<evidence type="ECO:0000256" key="1">
    <source>
        <dbReference type="SAM" id="MobiDB-lite"/>
    </source>
</evidence>
<keyword evidence="2" id="KW-0812">Transmembrane</keyword>
<sequence length="226" mass="24647">MSNGMKSRALVVTISRTLQALLSLATIVAVFLTFDSFVFTDNHKVYRFITIPMMFTLIVGTAGFLFAFLYSLFVLALDRIQADILVERIFDLLLALTFVLCGSFMVGLGGCASSDPSQFHCSTYSATMALSFLSAVCFAFSLIHSLLTMEIPHPDSIENLVPRGNYGRASSPYHGHAVGPSPQADDTLTIMPRGKFGSVQQGQPRRSSNEDNTDELVPRGKFGSIV</sequence>
<protein>
    <recommendedName>
        <fullName evidence="5">MARVEL domain-containing protein</fullName>
    </recommendedName>
</protein>
<feature type="transmembrane region" description="Helical" evidence="2">
    <location>
        <begin position="128"/>
        <end position="147"/>
    </location>
</feature>
<keyword evidence="2" id="KW-1133">Transmembrane helix</keyword>
<reference evidence="3 4" key="1">
    <citation type="journal article" date="2014" name="Genome Biol. Evol.">
        <title>The secreted proteins of Achlya hypogyna and Thraustotheca clavata identify the ancestral oomycete secretome and reveal gene acquisitions by horizontal gene transfer.</title>
        <authorList>
            <person name="Misner I."/>
            <person name="Blouin N."/>
            <person name="Leonard G."/>
            <person name="Richards T.A."/>
            <person name="Lane C.E."/>
        </authorList>
    </citation>
    <scope>NUCLEOTIDE SEQUENCE [LARGE SCALE GENOMIC DNA]</scope>
    <source>
        <strain evidence="3 4">ATCC 34112</strain>
    </source>
</reference>
<gene>
    <name evidence="3" type="ORF">THRCLA_02038</name>
</gene>
<feature type="transmembrane region" description="Helical" evidence="2">
    <location>
        <begin position="89"/>
        <end position="108"/>
    </location>
</feature>
<evidence type="ECO:0000256" key="2">
    <source>
        <dbReference type="SAM" id="Phobius"/>
    </source>
</evidence>
<dbReference type="AlphaFoldDB" id="A0A1W0A6D9"/>
<feature type="region of interest" description="Disordered" evidence="1">
    <location>
        <begin position="194"/>
        <end position="226"/>
    </location>
</feature>
<feature type="transmembrane region" description="Helical" evidence="2">
    <location>
        <begin position="20"/>
        <end position="39"/>
    </location>
</feature>
<proteinExistence type="predicted"/>
<dbReference type="OrthoDB" id="63277at2759"/>
<keyword evidence="4" id="KW-1185">Reference proteome</keyword>
<comment type="caution">
    <text evidence="3">The sequence shown here is derived from an EMBL/GenBank/DDBJ whole genome shotgun (WGS) entry which is preliminary data.</text>
</comment>
<accession>A0A1W0A6D9</accession>
<evidence type="ECO:0000313" key="4">
    <source>
        <dbReference type="Proteomes" id="UP000243217"/>
    </source>
</evidence>
<evidence type="ECO:0000313" key="3">
    <source>
        <dbReference type="EMBL" id="OQS05852.1"/>
    </source>
</evidence>
<feature type="transmembrane region" description="Helical" evidence="2">
    <location>
        <begin position="51"/>
        <end position="77"/>
    </location>
</feature>
<organism evidence="3 4">
    <name type="scientific">Thraustotheca clavata</name>
    <dbReference type="NCBI Taxonomy" id="74557"/>
    <lineage>
        <taxon>Eukaryota</taxon>
        <taxon>Sar</taxon>
        <taxon>Stramenopiles</taxon>
        <taxon>Oomycota</taxon>
        <taxon>Saprolegniomycetes</taxon>
        <taxon>Saprolegniales</taxon>
        <taxon>Achlyaceae</taxon>
        <taxon>Thraustotheca</taxon>
    </lineage>
</organism>
<name>A0A1W0A6D9_9STRA</name>
<keyword evidence="2" id="KW-0472">Membrane</keyword>
<dbReference type="EMBL" id="JNBS01000408">
    <property type="protein sequence ID" value="OQS05852.1"/>
    <property type="molecule type" value="Genomic_DNA"/>
</dbReference>